<dbReference type="GO" id="GO:0005886">
    <property type="term" value="C:plasma membrane"/>
    <property type="evidence" value="ECO:0007669"/>
    <property type="project" value="UniProtKB-SubCell"/>
</dbReference>
<organism evidence="8 9">
    <name type="scientific">Nakamurella leprariae</name>
    <dbReference type="NCBI Taxonomy" id="2803911"/>
    <lineage>
        <taxon>Bacteria</taxon>
        <taxon>Bacillati</taxon>
        <taxon>Actinomycetota</taxon>
        <taxon>Actinomycetes</taxon>
        <taxon>Nakamurellales</taxon>
        <taxon>Nakamurellaceae</taxon>
        <taxon>Nakamurella</taxon>
    </lineage>
</organism>
<feature type="transmembrane region" description="Helical" evidence="7">
    <location>
        <begin position="318"/>
        <end position="336"/>
    </location>
</feature>
<gene>
    <name evidence="8" type="ORF">JL106_12185</name>
</gene>
<accession>A0A939C2A9</accession>
<keyword evidence="9" id="KW-1185">Reference proteome</keyword>
<keyword evidence="2" id="KW-1003">Cell membrane</keyword>
<dbReference type="AlphaFoldDB" id="A0A939C2A9"/>
<dbReference type="PANTHER" id="PTHR39087:SF2">
    <property type="entry name" value="UPF0104 MEMBRANE PROTEIN MJ1595"/>
    <property type="match status" value="1"/>
</dbReference>
<dbReference type="InterPro" id="IPR022791">
    <property type="entry name" value="L-PG_synthase/AglD"/>
</dbReference>
<feature type="region of interest" description="Disordered" evidence="6">
    <location>
        <begin position="1"/>
        <end position="30"/>
    </location>
</feature>
<evidence type="ECO:0000313" key="9">
    <source>
        <dbReference type="Proteomes" id="UP000663792"/>
    </source>
</evidence>
<name>A0A939C2A9_9ACTN</name>
<feature type="region of interest" description="Disordered" evidence="6">
    <location>
        <begin position="374"/>
        <end position="423"/>
    </location>
</feature>
<feature type="compositionally biased region" description="Basic and acidic residues" evidence="6">
    <location>
        <begin position="387"/>
        <end position="397"/>
    </location>
</feature>
<evidence type="ECO:0000256" key="4">
    <source>
        <dbReference type="ARBA" id="ARBA00022989"/>
    </source>
</evidence>
<dbReference type="EMBL" id="JAERWK010000015">
    <property type="protein sequence ID" value="MBM9468039.1"/>
    <property type="molecule type" value="Genomic_DNA"/>
</dbReference>
<feature type="transmembrane region" description="Helical" evidence="7">
    <location>
        <begin position="155"/>
        <end position="184"/>
    </location>
</feature>
<evidence type="ECO:0000256" key="6">
    <source>
        <dbReference type="SAM" id="MobiDB-lite"/>
    </source>
</evidence>
<feature type="compositionally biased region" description="Basic and acidic residues" evidence="6">
    <location>
        <begin position="411"/>
        <end position="423"/>
    </location>
</feature>
<evidence type="ECO:0000256" key="3">
    <source>
        <dbReference type="ARBA" id="ARBA00022692"/>
    </source>
</evidence>
<evidence type="ECO:0000256" key="5">
    <source>
        <dbReference type="ARBA" id="ARBA00023136"/>
    </source>
</evidence>
<dbReference type="Pfam" id="PF03706">
    <property type="entry name" value="LPG_synthase_TM"/>
    <property type="match status" value="1"/>
</dbReference>
<dbReference type="PANTHER" id="PTHR39087">
    <property type="entry name" value="UPF0104 MEMBRANE PROTEIN MJ1595"/>
    <property type="match status" value="1"/>
</dbReference>
<feature type="transmembrane region" description="Helical" evidence="7">
    <location>
        <begin position="80"/>
        <end position="99"/>
    </location>
</feature>
<evidence type="ECO:0000256" key="2">
    <source>
        <dbReference type="ARBA" id="ARBA00022475"/>
    </source>
</evidence>
<evidence type="ECO:0000256" key="7">
    <source>
        <dbReference type="SAM" id="Phobius"/>
    </source>
</evidence>
<comment type="subcellular location">
    <subcellularLocation>
        <location evidence="1">Cell membrane</location>
        <topology evidence="1">Multi-pass membrane protein</topology>
    </subcellularLocation>
</comment>
<proteinExistence type="predicted"/>
<dbReference type="NCBIfam" id="TIGR00374">
    <property type="entry name" value="flippase-like domain"/>
    <property type="match status" value="1"/>
</dbReference>
<feature type="compositionally biased region" description="Low complexity" evidence="6">
    <location>
        <begin position="1"/>
        <end position="14"/>
    </location>
</feature>
<dbReference type="RefSeq" id="WP_205260988.1">
    <property type="nucleotide sequence ID" value="NZ_JAERWK010000015.1"/>
</dbReference>
<keyword evidence="5 7" id="KW-0472">Membrane</keyword>
<feature type="transmembrane region" description="Helical" evidence="7">
    <location>
        <begin position="196"/>
        <end position="216"/>
    </location>
</feature>
<comment type="caution">
    <text evidence="8">The sequence shown here is derived from an EMBL/GenBank/DDBJ whole genome shotgun (WGS) entry which is preliminary data.</text>
</comment>
<keyword evidence="3 7" id="KW-0812">Transmembrane</keyword>
<feature type="transmembrane region" description="Helical" evidence="7">
    <location>
        <begin position="342"/>
        <end position="363"/>
    </location>
</feature>
<dbReference type="Proteomes" id="UP000663792">
    <property type="component" value="Unassembled WGS sequence"/>
</dbReference>
<sequence>MSDLTVPSAAASPVEPEPDARPDPGSEHPAGVRKVADRFRWLFRSRLLVAVVLAVAVVLVLHDSLPSPTEVWSAVTRANWWWVAAAALSQICSVIMMAFQQRRLLQAFGVPATFGRINAITWSGNALSMSLPAGGAVSAGYTFQQFRRTGASTPIAASVLVLSGVMSTIGLVLLYLAGIGVSAFRPLWEFGEDHPVVALLVAVGIIAAVELGIRWVSRRLPQHEASTRATPRLDRWQDRHAKLGAGARHALDTLRQARVVRLQDWNIVLQTSLANWALDLACLYLSALAVGVDVHPAALAALYLGVQVVRQIPLTPGGIGVVEAALLAGLISIGAAQGPAAAAVVIYRLLSAWLLIPIGYLVLGWMRRRVPGSQTPIDEPAADDDATADHPASDHPASDLPVSDLPVSEHATPDRTAPDRPGR</sequence>
<protein>
    <submittedName>
        <fullName evidence="8">Flippase-like domain-containing protein</fullName>
    </submittedName>
</protein>
<reference evidence="8" key="1">
    <citation type="submission" date="2021-01" db="EMBL/GenBank/DDBJ databases">
        <title>YIM 132084 draft genome.</title>
        <authorList>
            <person name="An D."/>
        </authorList>
    </citation>
    <scope>NUCLEOTIDE SEQUENCE</scope>
    <source>
        <strain evidence="8">YIM 132084</strain>
    </source>
</reference>
<keyword evidence="4 7" id="KW-1133">Transmembrane helix</keyword>
<feature type="transmembrane region" description="Helical" evidence="7">
    <location>
        <begin position="41"/>
        <end position="60"/>
    </location>
</feature>
<evidence type="ECO:0000313" key="8">
    <source>
        <dbReference type="EMBL" id="MBM9468039.1"/>
    </source>
</evidence>
<evidence type="ECO:0000256" key="1">
    <source>
        <dbReference type="ARBA" id="ARBA00004651"/>
    </source>
</evidence>